<dbReference type="Proteomes" id="UP000322245">
    <property type="component" value="Unassembled WGS sequence"/>
</dbReference>
<comment type="caution">
    <text evidence="2">The sequence shown here is derived from an EMBL/GenBank/DDBJ whole genome shotgun (WGS) entry which is preliminary data.</text>
</comment>
<accession>A0A5D3AT21</accession>
<feature type="compositionally biased region" description="Polar residues" evidence="1">
    <location>
        <begin position="33"/>
        <end position="42"/>
    </location>
</feature>
<sequence>MNSASSRQPKSCTSLHQPNSTSKAPMNGASPLHPNSCTSLHQPNRCASLHFPEEVPPIIANERQHEQLSKPAPRRSGRIEAKKPQQPPTAPQVVSQQPALLDEAILLEFDQYVRQAWNPAPIPTDERLEGWSDLRLGDLLRLKLPQPLSLEVAFERYPNLLDIIEEADV</sequence>
<protein>
    <submittedName>
        <fullName evidence="2">Uncharacterized protein</fullName>
    </submittedName>
</protein>
<evidence type="ECO:0000313" key="3">
    <source>
        <dbReference type="Proteomes" id="UP000322245"/>
    </source>
</evidence>
<name>A0A5D3AT21_9TREE</name>
<proteinExistence type="predicted"/>
<feature type="region of interest" description="Disordered" evidence="1">
    <location>
        <begin position="58"/>
        <end position="95"/>
    </location>
</feature>
<gene>
    <name evidence="2" type="ORF">B9479_006077</name>
</gene>
<evidence type="ECO:0000256" key="1">
    <source>
        <dbReference type="SAM" id="MobiDB-lite"/>
    </source>
</evidence>
<dbReference type="EMBL" id="NIDF01000094">
    <property type="protein sequence ID" value="TYJ53313.1"/>
    <property type="molecule type" value="Genomic_DNA"/>
</dbReference>
<organism evidence="2 3">
    <name type="scientific">Cryptococcus floricola</name>
    <dbReference type="NCBI Taxonomy" id="2591691"/>
    <lineage>
        <taxon>Eukaryota</taxon>
        <taxon>Fungi</taxon>
        <taxon>Dikarya</taxon>
        <taxon>Basidiomycota</taxon>
        <taxon>Agaricomycotina</taxon>
        <taxon>Tremellomycetes</taxon>
        <taxon>Tremellales</taxon>
        <taxon>Cryptococcaceae</taxon>
        <taxon>Cryptococcus</taxon>
    </lineage>
</organism>
<dbReference type="AlphaFoldDB" id="A0A5D3AT21"/>
<evidence type="ECO:0000313" key="2">
    <source>
        <dbReference type="EMBL" id="TYJ53313.1"/>
    </source>
</evidence>
<reference evidence="2 3" key="1">
    <citation type="submission" date="2017-05" db="EMBL/GenBank/DDBJ databases">
        <title>The Genome Sequence of Tsuchiyaea wingfieldii DSM 27421.</title>
        <authorList>
            <person name="Cuomo C."/>
            <person name="Passer A."/>
            <person name="Billmyre B."/>
            <person name="Heitman J."/>
        </authorList>
    </citation>
    <scope>NUCLEOTIDE SEQUENCE [LARGE SCALE GENOMIC DNA]</scope>
    <source>
        <strain evidence="2 3">DSM 27421</strain>
    </source>
</reference>
<feature type="compositionally biased region" description="Polar residues" evidence="1">
    <location>
        <begin position="1"/>
        <end position="24"/>
    </location>
</feature>
<keyword evidence="3" id="KW-1185">Reference proteome</keyword>
<feature type="region of interest" description="Disordered" evidence="1">
    <location>
        <begin position="1"/>
        <end position="43"/>
    </location>
</feature>